<feature type="domain" description="HTH deoR-type" evidence="3">
    <location>
        <begin position="2"/>
        <end position="61"/>
    </location>
</feature>
<gene>
    <name evidence="4" type="ORF">LQ327_28690</name>
</gene>
<dbReference type="InterPro" id="IPR057727">
    <property type="entry name" value="WCX_dom"/>
</dbReference>
<reference evidence="4 5" key="1">
    <citation type="submission" date="2021-11" db="EMBL/GenBank/DDBJ databases">
        <title>Draft genome sequence of Actinomycetospora sp. SF1 isolated from the rhizosphere soil.</title>
        <authorList>
            <person name="Duangmal K."/>
            <person name="Chantavorakit T."/>
        </authorList>
    </citation>
    <scope>NUCLEOTIDE SEQUENCE [LARGE SCALE GENOMIC DNA]</scope>
    <source>
        <strain evidence="4 5">TBRC 5722</strain>
    </source>
</reference>
<protein>
    <submittedName>
        <fullName evidence="4">WYL domain-containing protein</fullName>
    </submittedName>
</protein>
<evidence type="ECO:0000256" key="2">
    <source>
        <dbReference type="ARBA" id="ARBA00023163"/>
    </source>
</evidence>
<dbReference type="Pfam" id="PF13280">
    <property type="entry name" value="WYL"/>
    <property type="match status" value="1"/>
</dbReference>
<dbReference type="PIRSF" id="PIRSF016838">
    <property type="entry name" value="PafC"/>
    <property type="match status" value="1"/>
</dbReference>
<dbReference type="InterPro" id="IPR051534">
    <property type="entry name" value="CBASS_pafABC_assoc_protein"/>
</dbReference>
<evidence type="ECO:0000256" key="1">
    <source>
        <dbReference type="ARBA" id="ARBA00023015"/>
    </source>
</evidence>
<dbReference type="RefSeq" id="WP_230739369.1">
    <property type="nucleotide sequence ID" value="NZ_JAJNDB010000008.1"/>
</dbReference>
<dbReference type="EMBL" id="JAJNDB010000008">
    <property type="protein sequence ID" value="MCD2197357.1"/>
    <property type="molecule type" value="Genomic_DNA"/>
</dbReference>
<dbReference type="Pfam" id="PF08279">
    <property type="entry name" value="HTH_11"/>
    <property type="match status" value="1"/>
</dbReference>
<evidence type="ECO:0000313" key="4">
    <source>
        <dbReference type="EMBL" id="MCD2197357.1"/>
    </source>
</evidence>
<dbReference type="InterPro" id="IPR028349">
    <property type="entry name" value="PafC-like"/>
</dbReference>
<keyword evidence="5" id="KW-1185">Reference proteome</keyword>
<dbReference type="Pfam" id="PF25583">
    <property type="entry name" value="WCX"/>
    <property type="match status" value="1"/>
</dbReference>
<evidence type="ECO:0000313" key="5">
    <source>
        <dbReference type="Proteomes" id="UP001199469"/>
    </source>
</evidence>
<dbReference type="InterPro" id="IPR013196">
    <property type="entry name" value="HTH_11"/>
</dbReference>
<evidence type="ECO:0000259" key="3">
    <source>
        <dbReference type="PROSITE" id="PS51000"/>
    </source>
</evidence>
<dbReference type="PANTHER" id="PTHR34580">
    <property type="match status" value="1"/>
</dbReference>
<dbReference type="InterPro" id="IPR036390">
    <property type="entry name" value="WH_DNA-bd_sf"/>
</dbReference>
<dbReference type="InterPro" id="IPR036388">
    <property type="entry name" value="WH-like_DNA-bd_sf"/>
</dbReference>
<dbReference type="PROSITE" id="PS52050">
    <property type="entry name" value="WYL"/>
    <property type="match status" value="1"/>
</dbReference>
<dbReference type="SUPFAM" id="SSF46785">
    <property type="entry name" value="Winged helix' DNA-binding domain"/>
    <property type="match status" value="1"/>
</dbReference>
<dbReference type="InterPro" id="IPR026881">
    <property type="entry name" value="WYL_dom"/>
</dbReference>
<dbReference type="PROSITE" id="PS51000">
    <property type="entry name" value="HTH_DEOR_2"/>
    <property type="match status" value="1"/>
</dbReference>
<organism evidence="4 5">
    <name type="scientific">Actinomycetospora endophytica</name>
    <dbReference type="NCBI Taxonomy" id="2291215"/>
    <lineage>
        <taxon>Bacteria</taxon>
        <taxon>Bacillati</taxon>
        <taxon>Actinomycetota</taxon>
        <taxon>Actinomycetes</taxon>
        <taxon>Pseudonocardiales</taxon>
        <taxon>Pseudonocardiaceae</taxon>
        <taxon>Actinomycetospora</taxon>
    </lineage>
</organism>
<accession>A0ABS8PGF9</accession>
<sequence>MRSDRLLATLLLLQTHGRLPAPELARRLEVSTRTVARDVEALSSAGVPVYVERGRRGGVVLMPGFRTDVSGLTDDEMRALLALTDGEQGGSLGRAVASAVRKLLAAVPEARRGGIARARRTVVVEQQGWHRAGQRTDDDAALTELERVVAADERIRIRYRPASGDPGWRTVDPYGLVSKAGTWYLIAAARGTPRMFRVSRVEEVAATGTPARRPDERDLEQVWIELRDRLEQAPEAVTVRVRVDPGRRAMVERVVTAQLVGPPEQDDQPDVVRLPFRAAGAAVGALLGFGVVLEVLGPPEVRALMAERAADVVALYG</sequence>
<dbReference type="Proteomes" id="UP001199469">
    <property type="component" value="Unassembled WGS sequence"/>
</dbReference>
<proteinExistence type="predicted"/>
<keyword evidence="2" id="KW-0804">Transcription</keyword>
<dbReference type="Gene3D" id="1.10.10.10">
    <property type="entry name" value="Winged helix-like DNA-binding domain superfamily/Winged helix DNA-binding domain"/>
    <property type="match status" value="1"/>
</dbReference>
<dbReference type="PANTHER" id="PTHR34580:SF1">
    <property type="entry name" value="PROTEIN PAFC"/>
    <property type="match status" value="1"/>
</dbReference>
<comment type="caution">
    <text evidence="4">The sequence shown here is derived from an EMBL/GenBank/DDBJ whole genome shotgun (WGS) entry which is preliminary data.</text>
</comment>
<name>A0ABS8PGF9_9PSEU</name>
<keyword evidence="1" id="KW-0805">Transcription regulation</keyword>
<dbReference type="InterPro" id="IPR001034">
    <property type="entry name" value="DeoR_HTH"/>
</dbReference>